<dbReference type="PANTHER" id="PTHR47868:SF2">
    <property type="entry name" value="OS05G0457700 PROTEIN"/>
    <property type="match status" value="1"/>
</dbReference>
<reference evidence="1" key="1">
    <citation type="submission" date="2005-04" db="EMBL/GenBank/DDBJ databases">
        <authorList>
            <person name="Town C.D."/>
        </authorList>
    </citation>
    <scope>NUCLEOTIDE SEQUENCE</scope>
</reference>
<accession>Q2HSX0</accession>
<name>Q2HSX0_MEDTR</name>
<protein>
    <submittedName>
        <fullName evidence="1">Uncharacterized protein</fullName>
    </submittedName>
</protein>
<organism evidence="1">
    <name type="scientific">Medicago truncatula</name>
    <name type="common">Barrel medic</name>
    <name type="synonym">Medicago tribuloides</name>
    <dbReference type="NCBI Taxonomy" id="3880"/>
    <lineage>
        <taxon>Eukaryota</taxon>
        <taxon>Viridiplantae</taxon>
        <taxon>Streptophyta</taxon>
        <taxon>Embryophyta</taxon>
        <taxon>Tracheophyta</taxon>
        <taxon>Spermatophyta</taxon>
        <taxon>Magnoliopsida</taxon>
        <taxon>eudicotyledons</taxon>
        <taxon>Gunneridae</taxon>
        <taxon>Pentapetalae</taxon>
        <taxon>rosids</taxon>
        <taxon>fabids</taxon>
        <taxon>Fabales</taxon>
        <taxon>Fabaceae</taxon>
        <taxon>Papilionoideae</taxon>
        <taxon>50 kb inversion clade</taxon>
        <taxon>NPAAA clade</taxon>
        <taxon>Hologalegina</taxon>
        <taxon>IRL clade</taxon>
        <taxon>Trifolieae</taxon>
        <taxon>Medicago</taxon>
    </lineage>
</organism>
<evidence type="ECO:0000313" key="1">
    <source>
        <dbReference type="EMBL" id="ABD33053.2"/>
    </source>
</evidence>
<proteinExistence type="predicted"/>
<dbReference type="EMBL" id="AC150891">
    <property type="protein sequence ID" value="ABD33053.2"/>
    <property type="molecule type" value="Genomic_DNA"/>
</dbReference>
<dbReference type="PANTHER" id="PTHR47868">
    <property type="entry name" value="OS05G0457700 PROTEIN"/>
    <property type="match status" value="1"/>
</dbReference>
<sequence length="71" mass="7851">MSMCTFSYASAVADKCIELVENKKTDDFEALNALARVIKGLVELVKGDIKYRSSIVRGVPTNKEELLNGKE</sequence>
<dbReference type="AlphaFoldDB" id="Q2HSX0"/>
<gene>
    <name evidence="1" type="ORF">MtrDRAFT_AC150891g55v2</name>
</gene>
<reference evidence="1" key="2">
    <citation type="submission" date="2007-03" db="EMBL/GenBank/DDBJ databases">
        <authorList>
            <consortium name="The International Medicago Genome Annotation Group"/>
        </authorList>
    </citation>
    <scope>NUCLEOTIDE SEQUENCE</scope>
</reference>